<dbReference type="RefSeq" id="WP_157082239.1">
    <property type="nucleotide sequence ID" value="NZ_BCNT01000037.1"/>
</dbReference>
<accession>A0ABW5UT36</accession>
<evidence type="ECO:0000313" key="1">
    <source>
        <dbReference type="EMBL" id="MFD2756524.1"/>
    </source>
</evidence>
<sequence length="62" mass="6745">MHGALRADGGSLAGCPYPEAVIFILTYDAITVRPDSCPRSVDRVAHFPNIQSKRQLGTSMKK</sequence>
<organism evidence="1 2">
    <name type="scientific">Comamonas terrae</name>
    <dbReference type="NCBI Taxonomy" id="673548"/>
    <lineage>
        <taxon>Bacteria</taxon>
        <taxon>Pseudomonadati</taxon>
        <taxon>Pseudomonadota</taxon>
        <taxon>Betaproteobacteria</taxon>
        <taxon>Burkholderiales</taxon>
        <taxon>Comamonadaceae</taxon>
        <taxon>Comamonas</taxon>
    </lineage>
</organism>
<protein>
    <submittedName>
        <fullName evidence="1">Uncharacterized protein</fullName>
    </submittedName>
</protein>
<evidence type="ECO:0000313" key="2">
    <source>
        <dbReference type="Proteomes" id="UP001597463"/>
    </source>
</evidence>
<gene>
    <name evidence="1" type="ORF">ACFSW6_20825</name>
</gene>
<proteinExistence type="predicted"/>
<reference evidence="2" key="1">
    <citation type="journal article" date="2019" name="Int. J. Syst. Evol. Microbiol.">
        <title>The Global Catalogue of Microorganisms (GCM) 10K type strain sequencing project: providing services to taxonomists for standard genome sequencing and annotation.</title>
        <authorList>
            <consortium name="The Broad Institute Genomics Platform"/>
            <consortium name="The Broad Institute Genome Sequencing Center for Infectious Disease"/>
            <person name="Wu L."/>
            <person name="Ma J."/>
        </authorList>
    </citation>
    <scope>NUCLEOTIDE SEQUENCE [LARGE SCALE GENOMIC DNA]</scope>
    <source>
        <strain evidence="2">TISTR 1906</strain>
    </source>
</reference>
<name>A0ABW5UT36_9BURK</name>
<dbReference type="EMBL" id="JBHUMV010000012">
    <property type="protein sequence ID" value="MFD2756524.1"/>
    <property type="molecule type" value="Genomic_DNA"/>
</dbReference>
<keyword evidence="2" id="KW-1185">Reference proteome</keyword>
<dbReference type="Proteomes" id="UP001597463">
    <property type="component" value="Unassembled WGS sequence"/>
</dbReference>
<comment type="caution">
    <text evidence="1">The sequence shown here is derived from an EMBL/GenBank/DDBJ whole genome shotgun (WGS) entry which is preliminary data.</text>
</comment>